<name>A0AAU8DN14_9ACTN</name>
<dbReference type="GO" id="GO:0030267">
    <property type="term" value="F:glyoxylate reductase (NADPH) activity"/>
    <property type="evidence" value="ECO:0007669"/>
    <property type="project" value="TreeGrafter"/>
</dbReference>
<dbReference type="PANTHER" id="PTHR10996:SF178">
    <property type="entry name" value="2-HYDROXYACID DEHYDROGENASE YGL185C-RELATED"/>
    <property type="match status" value="1"/>
</dbReference>
<evidence type="ECO:0000256" key="1">
    <source>
        <dbReference type="ARBA" id="ARBA00023002"/>
    </source>
</evidence>
<keyword evidence="1" id="KW-0560">Oxidoreductase</keyword>
<gene>
    <name evidence="4" type="ORF">ABLG96_16000</name>
</gene>
<dbReference type="GO" id="GO:0005829">
    <property type="term" value="C:cytosol"/>
    <property type="evidence" value="ECO:0007669"/>
    <property type="project" value="TreeGrafter"/>
</dbReference>
<proteinExistence type="predicted"/>
<dbReference type="SUPFAM" id="SSF51735">
    <property type="entry name" value="NAD(P)-binding Rossmann-fold domains"/>
    <property type="match status" value="1"/>
</dbReference>
<dbReference type="PANTHER" id="PTHR10996">
    <property type="entry name" value="2-HYDROXYACID DEHYDROGENASE-RELATED"/>
    <property type="match status" value="1"/>
</dbReference>
<dbReference type="GO" id="GO:0016618">
    <property type="term" value="F:hydroxypyruvate reductase [NAD(P)H] activity"/>
    <property type="evidence" value="ECO:0007669"/>
    <property type="project" value="TreeGrafter"/>
</dbReference>
<dbReference type="CDD" id="cd12166">
    <property type="entry name" value="2-Hacid_dh_7"/>
    <property type="match status" value="1"/>
</dbReference>
<protein>
    <submittedName>
        <fullName evidence="4">2-hydroxyacid dehydrogenase</fullName>
    </submittedName>
</protein>
<dbReference type="Gene3D" id="3.40.50.720">
    <property type="entry name" value="NAD(P)-binding Rossmann-like Domain"/>
    <property type="match status" value="2"/>
</dbReference>
<dbReference type="InterPro" id="IPR006140">
    <property type="entry name" value="D-isomer_DH_NAD-bd"/>
</dbReference>
<accession>A0AAU8DN14</accession>
<dbReference type="InterPro" id="IPR050223">
    <property type="entry name" value="D-isomer_2-hydroxyacid_DH"/>
</dbReference>
<evidence type="ECO:0000256" key="2">
    <source>
        <dbReference type="ARBA" id="ARBA00023027"/>
    </source>
</evidence>
<keyword evidence="2" id="KW-0520">NAD</keyword>
<dbReference type="InterPro" id="IPR029753">
    <property type="entry name" value="D-isomer_DH_CS"/>
</dbReference>
<dbReference type="Pfam" id="PF02826">
    <property type="entry name" value="2-Hacid_dh_C"/>
    <property type="match status" value="1"/>
</dbReference>
<dbReference type="InterPro" id="IPR036291">
    <property type="entry name" value="NAD(P)-bd_dom_sf"/>
</dbReference>
<dbReference type="PROSITE" id="PS00671">
    <property type="entry name" value="D_2_HYDROXYACID_DH_3"/>
    <property type="match status" value="1"/>
</dbReference>
<reference evidence="4" key="1">
    <citation type="submission" date="2024-05" db="EMBL/GenBank/DDBJ databases">
        <authorList>
            <person name="Cai S.Y."/>
            <person name="Jin L.M."/>
            <person name="Li H.R."/>
        </authorList>
    </citation>
    <scope>NUCLEOTIDE SEQUENCE</scope>
    <source>
        <strain evidence="4">A5-74</strain>
    </source>
</reference>
<dbReference type="AlphaFoldDB" id="A0AAU8DN14"/>
<dbReference type="GO" id="GO:0051287">
    <property type="term" value="F:NAD binding"/>
    <property type="evidence" value="ECO:0007669"/>
    <property type="project" value="InterPro"/>
</dbReference>
<evidence type="ECO:0000313" key="4">
    <source>
        <dbReference type="EMBL" id="XCG62718.1"/>
    </source>
</evidence>
<sequence>MTVVLVADPSHAAKIAAAADLDLSIEIITTGPGEGLPANAHEATALVPGFLAVADALEVLDALPALRLVQLMSNGADVWLPRVGGPLTICTASGAHGGSTAEWAMGALLAVLHDFPNFVAAQHRGEWDRHLTEELDGKRVLVLGAGDLGTQMRRRLEPFGAHITMAARTAREGVIAIGDVPAALPEHDVVVLMVPLTEATHHLVDAEFLAALPDGAIVVNAARGPVVDSDALIAELTSGRLRAALDVTDPEPLPTGHPLWSAPGVFITPHVAGAVPGGQARALKVVVEQLNRFARGEELQNIVADRGY</sequence>
<feature type="domain" description="D-isomer specific 2-hydroxyacid dehydrogenase NAD-binding" evidence="3">
    <location>
        <begin position="106"/>
        <end position="272"/>
    </location>
</feature>
<dbReference type="RefSeq" id="WP_353648333.1">
    <property type="nucleotide sequence ID" value="NZ_CP159218.1"/>
</dbReference>
<dbReference type="EMBL" id="CP159218">
    <property type="protein sequence ID" value="XCG62718.1"/>
    <property type="molecule type" value="Genomic_DNA"/>
</dbReference>
<evidence type="ECO:0000259" key="3">
    <source>
        <dbReference type="Pfam" id="PF02826"/>
    </source>
</evidence>
<dbReference type="SUPFAM" id="SSF52283">
    <property type="entry name" value="Formate/glycerate dehydrogenase catalytic domain-like"/>
    <property type="match status" value="1"/>
</dbReference>
<organism evidence="4">
    <name type="scientific">Nakamurella sp. A5-74</name>
    <dbReference type="NCBI Taxonomy" id="3158264"/>
    <lineage>
        <taxon>Bacteria</taxon>
        <taxon>Bacillati</taxon>
        <taxon>Actinomycetota</taxon>
        <taxon>Actinomycetes</taxon>
        <taxon>Nakamurellales</taxon>
        <taxon>Nakamurellaceae</taxon>
        <taxon>Nakamurella</taxon>
    </lineage>
</organism>